<comment type="caution">
    <text evidence="7">The sequence shown here is derived from an EMBL/GenBank/DDBJ whole genome shotgun (WGS) entry which is preliminary data.</text>
</comment>
<feature type="compositionally biased region" description="Polar residues" evidence="5">
    <location>
        <begin position="63"/>
        <end position="72"/>
    </location>
</feature>
<accession>A0ABX1YNG9</accession>
<dbReference type="PROSITE" id="PS50983">
    <property type="entry name" value="FE_B12_PBP"/>
    <property type="match status" value="1"/>
</dbReference>
<sequence>MKRAAKSQTTGSRVYAAQKSGLLMIWMLALVLVLTACGTGGDTNGGTAAQPSAAASAESSASPDTEVQSSPEAQAASAFPVTITHLKGEYTLTEKPKVIAALDVKFVDQLIAVGERPAGSVVAGTKDEFPEYLNAQLGDVKVLGTRDEPNLEAIVALNPDLILMTDFQEEVYDSVSQIAPTVVLDFYEDWRDTLAVIGTITGKQAEAETVRQAYGDKITGLREQLAAKLGDETVALIRPRPEGIRVHGPEHRTGSILYEDLGLNAPAFVQEIKDDTSVEISMETVADVGADHYFLLSDDLFAKEAEALAGSPVWKSLDAVKNNRAYDVNSTLWIAYYGPIALNIIVDQASEALLGTH</sequence>
<evidence type="ECO:0000256" key="5">
    <source>
        <dbReference type="SAM" id="MobiDB-lite"/>
    </source>
</evidence>
<gene>
    <name evidence="7" type="ORF">GC101_22575</name>
</gene>
<organism evidence="7 8">
    <name type="scientific">Paenibacillus phytohabitans</name>
    <dbReference type="NCBI Taxonomy" id="2654978"/>
    <lineage>
        <taxon>Bacteria</taxon>
        <taxon>Bacillati</taxon>
        <taxon>Bacillota</taxon>
        <taxon>Bacilli</taxon>
        <taxon>Bacillales</taxon>
        <taxon>Paenibacillaceae</taxon>
        <taxon>Paenibacillus</taxon>
    </lineage>
</organism>
<dbReference type="RefSeq" id="WP_171719116.1">
    <property type="nucleotide sequence ID" value="NZ_WHOB01000067.1"/>
</dbReference>
<evidence type="ECO:0000256" key="2">
    <source>
        <dbReference type="ARBA" id="ARBA00008814"/>
    </source>
</evidence>
<keyword evidence="4" id="KW-0732">Signal</keyword>
<evidence type="ECO:0000256" key="4">
    <source>
        <dbReference type="ARBA" id="ARBA00022729"/>
    </source>
</evidence>
<comment type="similarity">
    <text evidence="2">Belongs to the bacterial solute-binding protein 8 family.</text>
</comment>
<dbReference type="InterPro" id="IPR002491">
    <property type="entry name" value="ABC_transptr_periplasmic_BD"/>
</dbReference>
<dbReference type="Gene3D" id="3.40.50.1980">
    <property type="entry name" value="Nitrogenase molybdenum iron protein domain"/>
    <property type="match status" value="2"/>
</dbReference>
<feature type="compositionally biased region" description="Low complexity" evidence="5">
    <location>
        <begin position="46"/>
        <end position="62"/>
    </location>
</feature>
<dbReference type="Pfam" id="PF01497">
    <property type="entry name" value="Peripla_BP_2"/>
    <property type="match status" value="1"/>
</dbReference>
<evidence type="ECO:0000259" key="6">
    <source>
        <dbReference type="PROSITE" id="PS50983"/>
    </source>
</evidence>
<dbReference type="EMBL" id="WHOB01000067">
    <property type="protein sequence ID" value="NOU81651.1"/>
    <property type="molecule type" value="Genomic_DNA"/>
</dbReference>
<evidence type="ECO:0000256" key="1">
    <source>
        <dbReference type="ARBA" id="ARBA00004196"/>
    </source>
</evidence>
<dbReference type="SUPFAM" id="SSF53807">
    <property type="entry name" value="Helical backbone' metal receptor"/>
    <property type="match status" value="1"/>
</dbReference>
<keyword evidence="3" id="KW-0813">Transport</keyword>
<dbReference type="PANTHER" id="PTHR30532:SF1">
    <property type="entry name" value="IRON(3+)-HYDROXAMATE-BINDING PROTEIN FHUD"/>
    <property type="match status" value="1"/>
</dbReference>
<comment type="subcellular location">
    <subcellularLocation>
        <location evidence="1">Cell envelope</location>
    </subcellularLocation>
</comment>
<keyword evidence="8" id="KW-1185">Reference proteome</keyword>
<dbReference type="InterPro" id="IPR051313">
    <property type="entry name" value="Bact_iron-sidero_bind"/>
</dbReference>
<protein>
    <submittedName>
        <fullName evidence="7">ABC transporter substrate-binding protein</fullName>
    </submittedName>
</protein>
<name>A0ABX1YNG9_9BACL</name>
<evidence type="ECO:0000256" key="3">
    <source>
        <dbReference type="ARBA" id="ARBA00022448"/>
    </source>
</evidence>
<proteinExistence type="inferred from homology"/>
<dbReference type="Proteomes" id="UP000596857">
    <property type="component" value="Unassembled WGS sequence"/>
</dbReference>
<dbReference type="PANTHER" id="PTHR30532">
    <property type="entry name" value="IRON III DICITRATE-BINDING PERIPLASMIC PROTEIN"/>
    <property type="match status" value="1"/>
</dbReference>
<dbReference type="CDD" id="cd01146">
    <property type="entry name" value="FhuD"/>
    <property type="match status" value="1"/>
</dbReference>
<evidence type="ECO:0000313" key="8">
    <source>
        <dbReference type="Proteomes" id="UP000596857"/>
    </source>
</evidence>
<feature type="region of interest" description="Disordered" evidence="5">
    <location>
        <begin position="46"/>
        <end position="74"/>
    </location>
</feature>
<evidence type="ECO:0000313" key="7">
    <source>
        <dbReference type="EMBL" id="NOU81651.1"/>
    </source>
</evidence>
<feature type="domain" description="Fe/B12 periplasmic-binding" evidence="6">
    <location>
        <begin position="98"/>
        <end position="357"/>
    </location>
</feature>
<reference evidence="7 8" key="1">
    <citation type="submission" date="2019-10" db="EMBL/GenBank/DDBJ databases">
        <title>Description of Paenibacillus terricola sp. nov.</title>
        <authorList>
            <person name="Carlier A."/>
            <person name="Qi S."/>
        </authorList>
    </citation>
    <scope>NUCLEOTIDE SEQUENCE [LARGE SCALE GENOMIC DNA]</scope>
    <source>
        <strain evidence="7 8">LMG 31459</strain>
    </source>
</reference>